<evidence type="ECO:0000256" key="1">
    <source>
        <dbReference type="SAM" id="MobiDB-lite"/>
    </source>
</evidence>
<name>A0A9P7FPR9_9AGAR</name>
<feature type="domain" description="GST C-terminal" evidence="2">
    <location>
        <begin position="1"/>
        <end position="85"/>
    </location>
</feature>
<dbReference type="OrthoDB" id="249703at2759"/>
<reference evidence="3" key="2">
    <citation type="submission" date="2021-10" db="EMBL/GenBank/DDBJ databases">
        <title>Phylogenomics reveals ancestral predisposition of the termite-cultivated fungus Termitomyces towards a domesticated lifestyle.</title>
        <authorList>
            <person name="Auxier B."/>
            <person name="Grum-Grzhimaylo A."/>
            <person name="Cardenas M.E."/>
            <person name="Lodge J.D."/>
            <person name="Laessoe T."/>
            <person name="Pedersen O."/>
            <person name="Smith M.E."/>
            <person name="Kuyper T.W."/>
            <person name="Franco-Molano E.A."/>
            <person name="Baroni T.J."/>
            <person name="Aanen D.K."/>
        </authorList>
    </citation>
    <scope>NUCLEOTIDE SEQUENCE</scope>
    <source>
        <strain evidence="3">AP01</strain>
        <tissue evidence="3">Mycelium</tissue>
    </source>
</reference>
<comment type="caution">
    <text evidence="3">The sequence shown here is derived from an EMBL/GenBank/DDBJ whole genome shotgun (WGS) entry which is preliminary data.</text>
</comment>
<dbReference type="InterPro" id="IPR036282">
    <property type="entry name" value="Glutathione-S-Trfase_C_sf"/>
</dbReference>
<accession>A0A9P7FPR9</accession>
<dbReference type="InterPro" id="IPR010987">
    <property type="entry name" value="Glutathione-S-Trfase_C-like"/>
</dbReference>
<feature type="non-terminal residue" evidence="3">
    <location>
        <position position="85"/>
    </location>
</feature>
<protein>
    <recommendedName>
        <fullName evidence="2">GST C-terminal domain-containing protein</fullName>
    </recommendedName>
</protein>
<dbReference type="InterPro" id="IPR004046">
    <property type="entry name" value="GST_C"/>
</dbReference>
<reference evidence="3" key="1">
    <citation type="submission" date="2020-07" db="EMBL/GenBank/DDBJ databases">
        <authorList>
            <person name="Nieuwenhuis M."/>
            <person name="Van De Peppel L.J.J."/>
        </authorList>
    </citation>
    <scope>NUCLEOTIDE SEQUENCE</scope>
    <source>
        <strain evidence="3">AP01</strain>
        <tissue evidence="3">Mycelium</tissue>
    </source>
</reference>
<gene>
    <name evidence="3" type="ORF">DXG03_005564</name>
</gene>
<dbReference type="AlphaFoldDB" id="A0A9P7FPR9"/>
<dbReference type="EMBL" id="JABCKV010003430">
    <property type="protein sequence ID" value="KAG5635060.1"/>
    <property type="molecule type" value="Genomic_DNA"/>
</dbReference>
<evidence type="ECO:0000259" key="2">
    <source>
        <dbReference type="PROSITE" id="PS50405"/>
    </source>
</evidence>
<organism evidence="3 4">
    <name type="scientific">Asterophora parasitica</name>
    <dbReference type="NCBI Taxonomy" id="117018"/>
    <lineage>
        <taxon>Eukaryota</taxon>
        <taxon>Fungi</taxon>
        <taxon>Dikarya</taxon>
        <taxon>Basidiomycota</taxon>
        <taxon>Agaricomycotina</taxon>
        <taxon>Agaricomycetes</taxon>
        <taxon>Agaricomycetidae</taxon>
        <taxon>Agaricales</taxon>
        <taxon>Tricholomatineae</taxon>
        <taxon>Lyophyllaceae</taxon>
        <taxon>Asterophora</taxon>
    </lineage>
</organism>
<evidence type="ECO:0000313" key="3">
    <source>
        <dbReference type="EMBL" id="KAG5635060.1"/>
    </source>
</evidence>
<keyword evidence="4" id="KW-1185">Reference proteome</keyword>
<evidence type="ECO:0000313" key="4">
    <source>
        <dbReference type="Proteomes" id="UP000775547"/>
    </source>
</evidence>
<dbReference type="Proteomes" id="UP000775547">
    <property type="component" value="Unassembled WGS sequence"/>
</dbReference>
<proteinExistence type="predicted"/>
<sequence>MSIPHFLDNSSEVPSTPTTSPYVASSVFTAPPEANRSTTPSLRQLRALKTLNAHLATRTFFVGERITLADIFVAGVVTVIVDAAA</sequence>
<dbReference type="Gene3D" id="1.20.1050.10">
    <property type="match status" value="1"/>
</dbReference>
<dbReference type="SUPFAM" id="SSF47616">
    <property type="entry name" value="GST C-terminal domain-like"/>
    <property type="match status" value="1"/>
</dbReference>
<feature type="region of interest" description="Disordered" evidence="1">
    <location>
        <begin position="1"/>
        <end position="21"/>
    </location>
</feature>
<feature type="compositionally biased region" description="Low complexity" evidence="1">
    <location>
        <begin position="10"/>
        <end position="21"/>
    </location>
</feature>
<dbReference type="PROSITE" id="PS50405">
    <property type="entry name" value="GST_CTER"/>
    <property type="match status" value="1"/>
</dbReference>
<dbReference type="Pfam" id="PF00043">
    <property type="entry name" value="GST_C"/>
    <property type="match status" value="1"/>
</dbReference>